<dbReference type="InterPro" id="IPR040559">
    <property type="entry name" value="CdiA_C"/>
</dbReference>
<accession>A0A3S8S1U6</accession>
<gene>
    <name evidence="3" type="ORF">EIM92_22400</name>
</gene>
<dbReference type="Pfam" id="PF18451">
    <property type="entry name" value="CdiA_C"/>
    <property type="match status" value="1"/>
</dbReference>
<name>A0A3S8S1U6_9BACL</name>
<dbReference type="AlphaFoldDB" id="A0A3S8S1U6"/>
<dbReference type="OrthoDB" id="5524878at2"/>
<dbReference type="InterPro" id="IPR033806">
    <property type="entry name" value="CDI_toxin_Bp1026b-like"/>
</dbReference>
<feature type="domain" description="tRNA nuclease CdiA C-terminal" evidence="2">
    <location>
        <begin position="62"/>
        <end position="138"/>
    </location>
</feature>
<evidence type="ECO:0000256" key="1">
    <source>
        <dbReference type="SAM" id="MobiDB-lite"/>
    </source>
</evidence>
<sequence length="151" mass="17327">MTKPSLPKGGKPEGNYAKIPPKGDRGLTRQNEAADILAEQRYRIIMLDEFDNGNGYGIAPKKSPDFIIEGQVFDCYAPNTSTSLRNILDTLRDKTTEQARRIVLNLNDYPVEKRAELIENLISQTHKDLKYLNELLIIEGRQVTRAYWRFE</sequence>
<keyword evidence="4" id="KW-1185">Reference proteome</keyword>
<dbReference type="GO" id="GO:0004549">
    <property type="term" value="F:tRNA-specific ribonuclease activity"/>
    <property type="evidence" value="ECO:0007669"/>
    <property type="project" value="InterPro"/>
</dbReference>
<evidence type="ECO:0000313" key="3">
    <source>
        <dbReference type="EMBL" id="AZK49180.1"/>
    </source>
</evidence>
<dbReference type="Gene3D" id="3.40.1350.120">
    <property type="match status" value="1"/>
</dbReference>
<dbReference type="Proteomes" id="UP000273145">
    <property type="component" value="Chromosome"/>
</dbReference>
<organism evidence="3 4">
    <name type="scientific">Paenibacillus lentus</name>
    <dbReference type="NCBI Taxonomy" id="1338368"/>
    <lineage>
        <taxon>Bacteria</taxon>
        <taxon>Bacillati</taxon>
        <taxon>Bacillota</taxon>
        <taxon>Bacilli</taxon>
        <taxon>Bacillales</taxon>
        <taxon>Paenibacillaceae</taxon>
        <taxon>Paenibacillus</taxon>
    </lineage>
</organism>
<reference evidence="3 4" key="1">
    <citation type="submission" date="2018-11" db="EMBL/GenBank/DDBJ databases">
        <title>Genome sequencing of Paenibacillus lentus DSM25539(T).</title>
        <authorList>
            <person name="Kook J.-K."/>
            <person name="Park S.-N."/>
            <person name="Lim Y.K."/>
        </authorList>
    </citation>
    <scope>NUCLEOTIDE SEQUENCE [LARGE SCALE GENOMIC DNA]</scope>
    <source>
        <strain evidence="3 4">DSM 25539</strain>
    </source>
</reference>
<dbReference type="CDD" id="cd13442">
    <property type="entry name" value="CDI_toxin_Bp1026b-like"/>
    <property type="match status" value="1"/>
</dbReference>
<dbReference type="EMBL" id="CP034248">
    <property type="protein sequence ID" value="AZK49180.1"/>
    <property type="molecule type" value="Genomic_DNA"/>
</dbReference>
<evidence type="ECO:0000313" key="4">
    <source>
        <dbReference type="Proteomes" id="UP000273145"/>
    </source>
</evidence>
<feature type="region of interest" description="Disordered" evidence="1">
    <location>
        <begin position="1"/>
        <end position="29"/>
    </location>
</feature>
<protein>
    <recommendedName>
        <fullName evidence="2">tRNA nuclease CdiA C-terminal domain-containing protein</fullName>
    </recommendedName>
</protein>
<dbReference type="KEGG" id="plen:EIM92_22400"/>
<evidence type="ECO:0000259" key="2">
    <source>
        <dbReference type="Pfam" id="PF18451"/>
    </source>
</evidence>
<proteinExistence type="predicted"/>